<dbReference type="SMART" id="SM00749">
    <property type="entry name" value="BON"/>
    <property type="match status" value="1"/>
</dbReference>
<dbReference type="Pfam" id="PF04972">
    <property type="entry name" value="BON"/>
    <property type="match status" value="1"/>
</dbReference>
<comment type="caution">
    <text evidence="3">The sequence shown here is derived from an EMBL/GenBank/DDBJ whole genome shotgun (WGS) entry which is preliminary data.</text>
</comment>
<feature type="region of interest" description="Disordered" evidence="1">
    <location>
        <begin position="1"/>
        <end position="219"/>
    </location>
</feature>
<reference evidence="3 4" key="1">
    <citation type="submission" date="2023-07" db="EMBL/GenBank/DDBJ databases">
        <title>Genomic Encyclopedia of Type Strains, Phase IV (KMG-IV): sequencing the most valuable type-strain genomes for metagenomic binning, comparative biology and taxonomic classification.</title>
        <authorList>
            <person name="Goeker M."/>
        </authorList>
    </citation>
    <scope>NUCLEOTIDE SEQUENCE [LARGE SCALE GENOMIC DNA]</scope>
    <source>
        <strain evidence="3 4">NIO-1023</strain>
    </source>
</reference>
<feature type="region of interest" description="Disordered" evidence="1">
    <location>
        <begin position="278"/>
        <end position="343"/>
    </location>
</feature>
<evidence type="ECO:0000259" key="2">
    <source>
        <dbReference type="PROSITE" id="PS50914"/>
    </source>
</evidence>
<dbReference type="Proteomes" id="UP001232163">
    <property type="component" value="Unassembled WGS sequence"/>
</dbReference>
<dbReference type="InterPro" id="IPR007055">
    <property type="entry name" value="BON_dom"/>
</dbReference>
<feature type="compositionally biased region" description="Basic and acidic residues" evidence="1">
    <location>
        <begin position="1"/>
        <end position="37"/>
    </location>
</feature>
<gene>
    <name evidence="3" type="ORF">QO006_000566</name>
</gene>
<feature type="compositionally biased region" description="Basic and acidic residues" evidence="1">
    <location>
        <begin position="46"/>
        <end position="69"/>
    </location>
</feature>
<keyword evidence="4" id="KW-1185">Reference proteome</keyword>
<name>A0ABT9M9A1_9DEIO</name>
<dbReference type="RefSeq" id="WP_307463943.1">
    <property type="nucleotide sequence ID" value="NZ_JAURUR010000001.1"/>
</dbReference>
<dbReference type="PANTHER" id="PTHR34606:SF15">
    <property type="entry name" value="BON DOMAIN-CONTAINING PROTEIN"/>
    <property type="match status" value="1"/>
</dbReference>
<dbReference type="Gene3D" id="3.30.1340.30">
    <property type="match status" value="1"/>
</dbReference>
<dbReference type="PANTHER" id="PTHR34606">
    <property type="entry name" value="BON DOMAIN-CONTAINING PROTEIN"/>
    <property type="match status" value="1"/>
</dbReference>
<feature type="compositionally biased region" description="Gly residues" evidence="1">
    <location>
        <begin position="117"/>
        <end position="131"/>
    </location>
</feature>
<dbReference type="InterPro" id="IPR051686">
    <property type="entry name" value="Lipoprotein_DolP"/>
</dbReference>
<evidence type="ECO:0000313" key="3">
    <source>
        <dbReference type="EMBL" id="MDP9763153.1"/>
    </source>
</evidence>
<proteinExistence type="predicted"/>
<evidence type="ECO:0000256" key="1">
    <source>
        <dbReference type="SAM" id="MobiDB-lite"/>
    </source>
</evidence>
<protein>
    <recommendedName>
        <fullName evidence="2">BON domain-containing protein</fullName>
    </recommendedName>
</protein>
<sequence>MTRYREDRNQNRDWNDRQGRDDREMFDQGRPRDDRSGMGRSFMSDDMQRGQWDDRSMGRSDMGRGDRGRMGGGGDRSMDRGPEGGWSSPGPGYGMASDGPYETSGRGPSWDDRSGRGRQGWGSGMGQGQSWGGMRQSGMGRGDSEWGGMRQDGQGSGMGQMGQGAGSLGYGAQGYGGQSSGSQGYGGQWNGQGMGGQPGGSRESYRGRGPSGYRRSDERIQEQVNEALEDDDRVDAEHISVQVQGGEVTLTGTVRDRYQKRCAEDCVEAVRGVKDVHNQLRVQSGQGMSGEMPGQAGRQSGTGSVSLGSTGGSEMGSTTSTTSGTGGSSATGAQGTTDRTGNS</sequence>
<dbReference type="EMBL" id="JAURUR010000001">
    <property type="protein sequence ID" value="MDP9763153.1"/>
    <property type="molecule type" value="Genomic_DNA"/>
</dbReference>
<dbReference type="InterPro" id="IPR014004">
    <property type="entry name" value="Transpt-assoc_nodulatn_dom_bac"/>
</dbReference>
<accession>A0ABT9M9A1</accession>
<organism evidence="3 4">
    <name type="scientific">Deinococcus enclensis</name>
    <dbReference type="NCBI Taxonomy" id="1049582"/>
    <lineage>
        <taxon>Bacteria</taxon>
        <taxon>Thermotogati</taxon>
        <taxon>Deinococcota</taxon>
        <taxon>Deinococci</taxon>
        <taxon>Deinococcales</taxon>
        <taxon>Deinococcaceae</taxon>
        <taxon>Deinococcus</taxon>
    </lineage>
</organism>
<dbReference type="PROSITE" id="PS50914">
    <property type="entry name" value="BON"/>
    <property type="match status" value="1"/>
</dbReference>
<evidence type="ECO:0000313" key="4">
    <source>
        <dbReference type="Proteomes" id="UP001232163"/>
    </source>
</evidence>
<feature type="compositionally biased region" description="Gly residues" evidence="1">
    <location>
        <begin position="154"/>
        <end position="199"/>
    </location>
</feature>
<feature type="domain" description="BON" evidence="2">
    <location>
        <begin position="216"/>
        <end position="284"/>
    </location>
</feature>